<evidence type="ECO:0000313" key="2">
    <source>
        <dbReference type="Proteomes" id="UP000460298"/>
    </source>
</evidence>
<accession>A0A833LYR0</accession>
<dbReference type="Proteomes" id="UP000460298">
    <property type="component" value="Unassembled WGS sequence"/>
</dbReference>
<dbReference type="AlphaFoldDB" id="A0A833LYR0"/>
<reference evidence="1 2" key="1">
    <citation type="submission" date="2019-10" db="EMBL/GenBank/DDBJ databases">
        <title>Extracellular Electron Transfer in a Candidatus Methanoperedens spp. Enrichment Culture.</title>
        <authorList>
            <person name="Berger S."/>
            <person name="Rangel Shaw D."/>
            <person name="Berben T."/>
            <person name="In 'T Zandt M."/>
            <person name="Frank J."/>
            <person name="Reimann J."/>
            <person name="Jetten M.S.M."/>
            <person name="Welte C.U."/>
        </authorList>
    </citation>
    <scope>NUCLEOTIDE SEQUENCE [LARGE SCALE GENOMIC DNA]</scope>
    <source>
        <strain evidence="1">SB12</strain>
    </source>
</reference>
<protein>
    <submittedName>
        <fullName evidence="1">Uncharacterized protein</fullName>
    </submittedName>
</protein>
<name>A0A833LYR0_9LEPT</name>
<organism evidence="1 2">
    <name type="scientific">Leptonema illini</name>
    <dbReference type="NCBI Taxonomy" id="183"/>
    <lineage>
        <taxon>Bacteria</taxon>
        <taxon>Pseudomonadati</taxon>
        <taxon>Spirochaetota</taxon>
        <taxon>Spirochaetia</taxon>
        <taxon>Leptospirales</taxon>
        <taxon>Leptospiraceae</taxon>
        <taxon>Leptonema</taxon>
    </lineage>
</organism>
<evidence type="ECO:0000313" key="1">
    <source>
        <dbReference type="EMBL" id="KAB2933000.1"/>
    </source>
</evidence>
<gene>
    <name evidence="1" type="ORF">F9K24_09030</name>
</gene>
<proteinExistence type="predicted"/>
<comment type="caution">
    <text evidence="1">The sequence shown here is derived from an EMBL/GenBank/DDBJ whole genome shotgun (WGS) entry which is preliminary data.</text>
</comment>
<sequence>MLKAKIVYDENQRPVEAIIPYEDYLTIVQREEQPAVLTPTPWSDEELARIRSIMARLPVSGLSEAIREEREERG</sequence>
<dbReference type="EMBL" id="WBUI01000007">
    <property type="protein sequence ID" value="KAB2933000.1"/>
    <property type="molecule type" value="Genomic_DNA"/>
</dbReference>